<comment type="caution">
    <text evidence="1">The sequence shown here is derived from an EMBL/GenBank/DDBJ whole genome shotgun (WGS) entry which is preliminary data.</text>
</comment>
<protein>
    <submittedName>
        <fullName evidence="1">Uncharacterized protein</fullName>
    </submittedName>
</protein>
<evidence type="ECO:0000313" key="1">
    <source>
        <dbReference type="EMBL" id="KAG5448236.1"/>
    </source>
</evidence>
<organism evidence="1 2">
    <name type="scientific">Clonorchis sinensis</name>
    <name type="common">Chinese liver fluke</name>
    <dbReference type="NCBI Taxonomy" id="79923"/>
    <lineage>
        <taxon>Eukaryota</taxon>
        <taxon>Metazoa</taxon>
        <taxon>Spiralia</taxon>
        <taxon>Lophotrochozoa</taxon>
        <taxon>Platyhelminthes</taxon>
        <taxon>Trematoda</taxon>
        <taxon>Digenea</taxon>
        <taxon>Opisthorchiida</taxon>
        <taxon>Opisthorchiata</taxon>
        <taxon>Opisthorchiidae</taxon>
        <taxon>Clonorchis</taxon>
    </lineage>
</organism>
<keyword evidence="2" id="KW-1185">Reference proteome</keyword>
<accession>A0A8T1MHA4</accession>
<dbReference type="EMBL" id="NIRI02000042">
    <property type="protein sequence ID" value="KAG5448236.1"/>
    <property type="molecule type" value="Genomic_DNA"/>
</dbReference>
<reference evidence="1 2" key="1">
    <citation type="journal article" date="2018" name="Biotechnol. Adv.">
        <title>Improved genomic resources and new bioinformatic workflow for the carcinogenic parasite Clonorchis sinensis: Biotechnological implications.</title>
        <authorList>
            <person name="Wang D."/>
            <person name="Korhonen P.K."/>
            <person name="Gasser R.B."/>
            <person name="Young N.D."/>
        </authorList>
    </citation>
    <scope>NUCLEOTIDE SEQUENCE [LARGE SCALE GENOMIC DNA]</scope>
    <source>
        <strain evidence="1">Cs-k2</strain>
    </source>
</reference>
<sequence length="82" mass="9312">MPIQFLSASWTMCKVSSETRLRRNAGEHSTTVLAMLRTSRCAKLLDIYSSVNPQHSGYYSNTITSIYGRIITAPIRFVQDRI</sequence>
<reference evidence="1 2" key="2">
    <citation type="journal article" date="2021" name="Genomics">
        <title>High-quality reference genome for Clonorchis sinensis.</title>
        <authorList>
            <person name="Young N.D."/>
            <person name="Stroehlein A.J."/>
            <person name="Kinkar L."/>
            <person name="Wang T."/>
            <person name="Sohn W.M."/>
            <person name="Chang B.C.H."/>
            <person name="Kaur P."/>
            <person name="Weisz D."/>
            <person name="Dudchenko O."/>
            <person name="Aiden E.L."/>
            <person name="Korhonen P.K."/>
            <person name="Gasser R.B."/>
        </authorList>
    </citation>
    <scope>NUCLEOTIDE SEQUENCE [LARGE SCALE GENOMIC DNA]</scope>
    <source>
        <strain evidence="1">Cs-k2</strain>
    </source>
</reference>
<proteinExistence type="predicted"/>
<gene>
    <name evidence="1" type="ORF">CSKR_105736</name>
</gene>
<name>A0A8T1MHA4_CLOSI</name>
<evidence type="ECO:0000313" key="2">
    <source>
        <dbReference type="Proteomes" id="UP000286415"/>
    </source>
</evidence>
<dbReference type="Proteomes" id="UP000286415">
    <property type="component" value="Unassembled WGS sequence"/>
</dbReference>